<keyword evidence="2" id="KW-0547">Nucleotide-binding</keyword>
<dbReference type="OrthoDB" id="9802264at2"/>
<evidence type="ECO:0000313" key="6">
    <source>
        <dbReference type="Proteomes" id="UP000309389"/>
    </source>
</evidence>
<dbReference type="InterPro" id="IPR003439">
    <property type="entry name" value="ABC_transporter-like_ATP-bd"/>
</dbReference>
<dbReference type="PANTHER" id="PTHR42781">
    <property type="entry name" value="SPERMIDINE/PUTRESCINE IMPORT ATP-BINDING PROTEIN POTA"/>
    <property type="match status" value="1"/>
</dbReference>
<dbReference type="Proteomes" id="UP000309389">
    <property type="component" value="Unassembled WGS sequence"/>
</dbReference>
<dbReference type="AlphaFoldDB" id="A0A4T3F315"/>
<accession>A0A4T3F315</accession>
<keyword evidence="6" id="KW-1185">Reference proteome</keyword>
<dbReference type="SMART" id="SM00382">
    <property type="entry name" value="AAA"/>
    <property type="match status" value="1"/>
</dbReference>
<dbReference type="PANTHER" id="PTHR42781:SF8">
    <property type="entry name" value="BICARBONATE TRANSPORT ATP-BINDING PROTEIN CMPC"/>
    <property type="match status" value="1"/>
</dbReference>
<evidence type="ECO:0000256" key="3">
    <source>
        <dbReference type="ARBA" id="ARBA00022840"/>
    </source>
</evidence>
<evidence type="ECO:0000256" key="2">
    <source>
        <dbReference type="ARBA" id="ARBA00022741"/>
    </source>
</evidence>
<evidence type="ECO:0000256" key="1">
    <source>
        <dbReference type="ARBA" id="ARBA00022448"/>
    </source>
</evidence>
<proteinExistence type="predicted"/>
<feature type="domain" description="ABC transporter" evidence="4">
    <location>
        <begin position="5"/>
        <end position="242"/>
    </location>
</feature>
<dbReference type="PROSITE" id="PS00211">
    <property type="entry name" value="ABC_TRANSPORTER_1"/>
    <property type="match status" value="1"/>
</dbReference>
<dbReference type="SUPFAM" id="SSF52540">
    <property type="entry name" value="P-loop containing nucleoside triphosphate hydrolases"/>
    <property type="match status" value="1"/>
</dbReference>
<dbReference type="InterPro" id="IPR027417">
    <property type="entry name" value="P-loop_NTPase"/>
</dbReference>
<dbReference type="InterPro" id="IPR003593">
    <property type="entry name" value="AAA+_ATPase"/>
</dbReference>
<organism evidence="5 6">
    <name type="scientific">Alteraurantiacibacter aquimixticola</name>
    <dbReference type="NCBI Taxonomy" id="2489173"/>
    <lineage>
        <taxon>Bacteria</taxon>
        <taxon>Pseudomonadati</taxon>
        <taxon>Pseudomonadota</taxon>
        <taxon>Alphaproteobacteria</taxon>
        <taxon>Sphingomonadales</taxon>
        <taxon>Erythrobacteraceae</taxon>
        <taxon>Alteraurantiacibacter</taxon>
    </lineage>
</organism>
<dbReference type="EMBL" id="SSHH01000003">
    <property type="protein sequence ID" value="TIX49825.1"/>
    <property type="molecule type" value="Genomic_DNA"/>
</dbReference>
<dbReference type="InterPro" id="IPR017871">
    <property type="entry name" value="ABC_transporter-like_CS"/>
</dbReference>
<sequence>MSAFLSLRDVWVEYGDKVVLERINLDIAEGAFVSVIGPSGAGKSSLLRLVLGQDAPTRGSITLDGVPLKPECDSNRGVVFQRYSVFPHLTVLDNTVFGLECERSRFIGRLFGASRRAAIAEAEEMLQAVGLGDSLHLYPAQMSGGMQQRLAIAQALIKRPRILLLDEPFGALDPGIRNDMHKLITRLWSDYSLTVMMVTHDIGEAFALGNRVLTLDKWRHDPHAPQRYGATVVYDLPLTRKGAPAADTAPAPHEEADREESLSITIDIIDNN</sequence>
<dbReference type="PROSITE" id="PS50893">
    <property type="entry name" value="ABC_TRANSPORTER_2"/>
    <property type="match status" value="1"/>
</dbReference>
<keyword evidence="3 5" id="KW-0067">ATP-binding</keyword>
<name>A0A4T3F315_9SPHN</name>
<dbReference type="Pfam" id="PF00005">
    <property type="entry name" value="ABC_tran"/>
    <property type="match status" value="1"/>
</dbReference>
<comment type="caution">
    <text evidence="5">The sequence shown here is derived from an EMBL/GenBank/DDBJ whole genome shotgun (WGS) entry which is preliminary data.</text>
</comment>
<dbReference type="GO" id="GO:0016887">
    <property type="term" value="F:ATP hydrolysis activity"/>
    <property type="evidence" value="ECO:0007669"/>
    <property type="project" value="InterPro"/>
</dbReference>
<dbReference type="RefSeq" id="WP_136694301.1">
    <property type="nucleotide sequence ID" value="NZ_SSHH01000003.1"/>
</dbReference>
<reference evidence="5 6" key="1">
    <citation type="submission" date="2019-04" db="EMBL/GenBank/DDBJ databases">
        <title>Altererythrobacter aquimixticola sp. nov., isolated from sediment of junction between the ocean and a freshwater spring.</title>
        <authorList>
            <person name="Yoon J.-H."/>
        </authorList>
    </citation>
    <scope>NUCLEOTIDE SEQUENCE [LARGE SCALE GENOMIC DNA]</scope>
    <source>
        <strain evidence="5 6">SSKS-13</strain>
    </source>
</reference>
<dbReference type="CDD" id="cd03293">
    <property type="entry name" value="ABC_NrtD_SsuB_transporters"/>
    <property type="match status" value="1"/>
</dbReference>
<dbReference type="Gene3D" id="3.40.50.300">
    <property type="entry name" value="P-loop containing nucleotide triphosphate hydrolases"/>
    <property type="match status" value="1"/>
</dbReference>
<dbReference type="GO" id="GO:0005524">
    <property type="term" value="F:ATP binding"/>
    <property type="evidence" value="ECO:0007669"/>
    <property type="project" value="UniProtKB-KW"/>
</dbReference>
<protein>
    <submittedName>
        <fullName evidence="5">ABC transporter ATP-binding protein</fullName>
    </submittedName>
</protein>
<gene>
    <name evidence="5" type="ORF">E5222_13545</name>
</gene>
<evidence type="ECO:0000313" key="5">
    <source>
        <dbReference type="EMBL" id="TIX49825.1"/>
    </source>
</evidence>
<keyword evidence="1" id="KW-0813">Transport</keyword>
<dbReference type="InterPro" id="IPR050093">
    <property type="entry name" value="ABC_SmlMolc_Importer"/>
</dbReference>
<evidence type="ECO:0000259" key="4">
    <source>
        <dbReference type="PROSITE" id="PS50893"/>
    </source>
</evidence>